<evidence type="ECO:0000256" key="2">
    <source>
        <dbReference type="SAM" id="MobiDB-lite"/>
    </source>
</evidence>
<keyword evidence="4" id="KW-1185">Reference proteome</keyword>
<dbReference type="EMBL" id="CP034161">
    <property type="protein sequence ID" value="AZI41311.1"/>
    <property type="molecule type" value="Genomic_DNA"/>
</dbReference>
<proteinExistence type="predicted"/>
<keyword evidence="1" id="KW-0175">Coiled coil</keyword>
<reference evidence="4" key="1">
    <citation type="submission" date="2018-11" db="EMBL/GenBank/DDBJ databases">
        <title>Proposal to divide the Flavobacteriaceae and reorganize its genera based on Amino Acid Identity values calculated from whole genome sequences.</title>
        <authorList>
            <person name="Nicholson A.C."/>
            <person name="Gulvik C.A."/>
            <person name="Whitney A.M."/>
            <person name="Humrighouse B.W."/>
            <person name="Bell M."/>
            <person name="Holmes B."/>
            <person name="Steigerwalt A.B."/>
            <person name="Villarma A."/>
            <person name="Sheth M."/>
            <person name="Batra D."/>
            <person name="Pryor J."/>
            <person name="Bernardet J.-F."/>
            <person name="Hugo C."/>
            <person name="Kampfer P."/>
            <person name="Newman J.D."/>
            <person name="McQuiston J.R."/>
        </authorList>
    </citation>
    <scope>NUCLEOTIDE SEQUENCE [LARGE SCALE GENOMIC DNA]</scope>
    <source>
        <strain evidence="4">F5649</strain>
    </source>
</reference>
<dbReference type="Gene3D" id="1.20.120.20">
    <property type="entry name" value="Apolipoprotein"/>
    <property type="match status" value="1"/>
</dbReference>
<protein>
    <submittedName>
        <fullName evidence="3">Uncharacterized protein</fullName>
    </submittedName>
</protein>
<dbReference type="OrthoDB" id="1452231at2"/>
<evidence type="ECO:0000256" key="1">
    <source>
        <dbReference type="SAM" id="Coils"/>
    </source>
</evidence>
<evidence type="ECO:0000313" key="3">
    <source>
        <dbReference type="EMBL" id="AZI41311.1"/>
    </source>
</evidence>
<sequence length="98" mass="11249">MDRTENSLENAADTAKDKVNEYAAKARNYIEEQKRKNEEPTREGFFDNLKSNLADAWEDTKDFADKAWESTKDTANDAWEKTKDAAEDVKAEVRKATN</sequence>
<organism evidence="3 4">
    <name type="scientific">Epilithonimonas vandammei</name>
    <dbReference type="NCBI Taxonomy" id="2487072"/>
    <lineage>
        <taxon>Bacteria</taxon>
        <taxon>Pseudomonadati</taxon>
        <taxon>Bacteroidota</taxon>
        <taxon>Flavobacteriia</taxon>
        <taxon>Flavobacteriales</taxon>
        <taxon>Weeksellaceae</taxon>
        <taxon>Chryseobacterium group</taxon>
        <taxon>Epilithonimonas</taxon>
    </lineage>
</organism>
<feature type="region of interest" description="Disordered" evidence="2">
    <location>
        <begin position="77"/>
        <end position="98"/>
    </location>
</feature>
<dbReference type="AlphaFoldDB" id="A0A3G8YIR1"/>
<evidence type="ECO:0000313" key="4">
    <source>
        <dbReference type="Proteomes" id="UP000281810"/>
    </source>
</evidence>
<name>A0A3G8YIR1_9FLAO</name>
<gene>
    <name evidence="3" type="ORF">EIB74_13230</name>
</gene>
<accession>A0A3G8YIR1</accession>
<feature type="coiled-coil region" evidence="1">
    <location>
        <begin position="1"/>
        <end position="39"/>
    </location>
</feature>
<dbReference type="Proteomes" id="UP000281810">
    <property type="component" value="Chromosome"/>
</dbReference>